<dbReference type="AlphaFoldDB" id="A0A2S6N3F4"/>
<evidence type="ECO:0000313" key="2">
    <source>
        <dbReference type="Proteomes" id="UP000239089"/>
    </source>
</evidence>
<comment type="caution">
    <text evidence="1">The sequence shown here is derived from an EMBL/GenBank/DDBJ whole genome shotgun (WGS) entry which is preliminary data.</text>
</comment>
<reference evidence="1 2" key="1">
    <citation type="journal article" date="2018" name="Arch. Microbiol.">
        <title>New insights into the metabolic potential of the phototrophic purple bacterium Rhodopila globiformis DSM 161(T) from its draft genome sequence and evidence for a vanadium-dependent nitrogenase.</title>
        <authorList>
            <person name="Imhoff J.F."/>
            <person name="Rahn T."/>
            <person name="Kunzel S."/>
            <person name="Neulinger S.C."/>
        </authorList>
    </citation>
    <scope>NUCLEOTIDE SEQUENCE [LARGE SCALE GENOMIC DNA]</scope>
    <source>
        <strain evidence="1 2">DSM 16996</strain>
    </source>
</reference>
<dbReference type="Proteomes" id="UP000239089">
    <property type="component" value="Unassembled WGS sequence"/>
</dbReference>
<dbReference type="Gene3D" id="3.60.40.10">
    <property type="entry name" value="PPM-type phosphatase domain"/>
    <property type="match status" value="1"/>
</dbReference>
<dbReference type="EMBL" id="NHSJ01000098">
    <property type="protein sequence ID" value="PPQ29107.1"/>
    <property type="molecule type" value="Genomic_DNA"/>
</dbReference>
<gene>
    <name evidence="1" type="ORF">CCR94_16010</name>
</gene>
<keyword evidence="2" id="KW-1185">Reference proteome</keyword>
<dbReference type="InterPro" id="IPR036457">
    <property type="entry name" value="PPM-type-like_dom_sf"/>
</dbReference>
<protein>
    <submittedName>
        <fullName evidence="1">Uncharacterized protein</fullName>
    </submittedName>
</protein>
<evidence type="ECO:0000313" key="1">
    <source>
        <dbReference type="EMBL" id="PPQ29107.1"/>
    </source>
</evidence>
<organism evidence="1 2">
    <name type="scientific">Rhodoblastus sphagnicola</name>
    <dbReference type="NCBI Taxonomy" id="333368"/>
    <lineage>
        <taxon>Bacteria</taxon>
        <taxon>Pseudomonadati</taxon>
        <taxon>Pseudomonadota</taxon>
        <taxon>Alphaproteobacteria</taxon>
        <taxon>Hyphomicrobiales</taxon>
        <taxon>Rhodoblastaceae</taxon>
        <taxon>Rhodoblastus</taxon>
    </lineage>
</organism>
<sequence>MGDGRAETASGDLAPPMRWPGGMFGGELMAVVLAGFSVLESLCATPKGDDEKNEDRLVITDDFVAVIDGATSSVTINGVSGGVLAAQAVADVLADLPKDSTARRFLDAASQKVAERIGAWPDRTKARPSASVVVWSRAREEIWRVGDCHFRLDQAEYSGEKNIDRIAYAFRRAVLRGRVAFGLSDDARELLVPTLKQPFMPLVEVQHAFANVDCPDPLAYGIVDGRFVPDRFLEVFPADFATDIILCSDGFPEAFPTLAEGLQALAALKRDDPLMVLASCGSRPFPPAQPYYDDTTYVRIKRDLSDAS</sequence>
<name>A0A2S6N3F4_9HYPH</name>
<proteinExistence type="predicted"/>
<accession>A0A2S6N3F4</accession>
<dbReference type="SUPFAM" id="SSF81606">
    <property type="entry name" value="PP2C-like"/>
    <property type="match status" value="1"/>
</dbReference>